<organism evidence="6">
    <name type="scientific">Mantoniella antarctica</name>
    <dbReference type="NCBI Taxonomy" id="81844"/>
    <lineage>
        <taxon>Eukaryota</taxon>
        <taxon>Viridiplantae</taxon>
        <taxon>Chlorophyta</taxon>
        <taxon>Mamiellophyceae</taxon>
        <taxon>Mamiellales</taxon>
        <taxon>Mamiellaceae</taxon>
        <taxon>Mantoniella</taxon>
    </lineage>
</organism>
<dbReference type="EMBL" id="HBFC01033669">
    <property type="protein sequence ID" value="CAD8720798.1"/>
    <property type="molecule type" value="Transcribed_RNA"/>
</dbReference>
<protein>
    <recommendedName>
        <fullName evidence="5">EF-hand domain-containing protein</fullName>
    </recommendedName>
</protein>
<keyword evidence="1" id="KW-0479">Metal-binding</keyword>
<proteinExistence type="predicted"/>
<feature type="domain" description="EF-hand" evidence="5">
    <location>
        <begin position="855"/>
        <end position="890"/>
    </location>
</feature>
<evidence type="ECO:0000256" key="3">
    <source>
        <dbReference type="ARBA" id="ARBA00022837"/>
    </source>
</evidence>
<dbReference type="InterPro" id="IPR018247">
    <property type="entry name" value="EF_Hand_1_Ca_BS"/>
</dbReference>
<dbReference type="Pfam" id="PF13202">
    <property type="entry name" value="EF-hand_5"/>
    <property type="match status" value="2"/>
</dbReference>
<dbReference type="SUPFAM" id="SSF47473">
    <property type="entry name" value="EF-hand"/>
    <property type="match status" value="1"/>
</dbReference>
<dbReference type="Gene3D" id="1.10.238.10">
    <property type="entry name" value="EF-hand"/>
    <property type="match status" value="2"/>
</dbReference>
<dbReference type="AlphaFoldDB" id="A0A7S0XGJ5"/>
<dbReference type="PANTHER" id="PTHR10891">
    <property type="entry name" value="EF-HAND CALCIUM-BINDING DOMAIN CONTAINING PROTEIN"/>
    <property type="match status" value="1"/>
</dbReference>
<dbReference type="GO" id="GO:0005509">
    <property type="term" value="F:calcium ion binding"/>
    <property type="evidence" value="ECO:0007669"/>
    <property type="project" value="InterPro"/>
</dbReference>
<dbReference type="InterPro" id="IPR039647">
    <property type="entry name" value="EF_hand_pair_protein_CML-like"/>
</dbReference>
<evidence type="ECO:0000313" key="6">
    <source>
        <dbReference type="EMBL" id="CAD8720798.1"/>
    </source>
</evidence>
<evidence type="ECO:0000256" key="1">
    <source>
        <dbReference type="ARBA" id="ARBA00022723"/>
    </source>
</evidence>
<dbReference type="PROSITE" id="PS00018">
    <property type="entry name" value="EF_HAND_1"/>
    <property type="match status" value="2"/>
</dbReference>
<reference evidence="6" key="1">
    <citation type="submission" date="2021-01" db="EMBL/GenBank/DDBJ databases">
        <authorList>
            <person name="Corre E."/>
            <person name="Pelletier E."/>
            <person name="Niang G."/>
            <person name="Scheremetjew M."/>
            <person name="Finn R."/>
            <person name="Kale V."/>
            <person name="Holt S."/>
            <person name="Cochrane G."/>
            <person name="Meng A."/>
            <person name="Brown T."/>
            <person name="Cohen L."/>
        </authorList>
    </citation>
    <scope>NUCLEOTIDE SEQUENCE</scope>
    <source>
        <strain evidence="6">SL-175</strain>
    </source>
</reference>
<keyword evidence="2" id="KW-0677">Repeat</keyword>
<feature type="domain" description="EF-hand" evidence="5">
    <location>
        <begin position="734"/>
        <end position="769"/>
    </location>
</feature>
<name>A0A7S0XGJ5_9CHLO</name>
<dbReference type="CDD" id="cd00051">
    <property type="entry name" value="EFh"/>
    <property type="match status" value="1"/>
</dbReference>
<keyword evidence="3" id="KW-0106">Calcium</keyword>
<sequence length="1247" mass="133382">MGCGASSPVDKGKGGGVASKSPKDKPAPGLQAKSTTETSYKYVKFRSPEDYPGVPELLAKAIARLRAAFTHSEGEEIREAMKSGLKSVARAPAKTPQAEVAVKCMVELVWAAETVVARIDTVGVAALSKGKKIHWLQITEEDAEKVQPAAEAAAKRPRKGARRIIAALREVLKDGDAASMLDCSTFAYENFIFRDDDYAREQMQQHSNLEGLAFAARAFGRRMLEGQFGCPPSLDTLAPDETRVLERYLRQGVRPQPPTWKEVSAASVTYDALLPKLAARLGDNDLVEELVAFKAHDAKEFPEEGELRVVAALATLCGQKDITEWGVKALVACLQRPESDPAAKAMWKKLKAFMNVDSASGEGTYLPSRIAALCEKSPSPEVCVDARDIAAGVSAESAAGVLRLRDFLWAFLGRAHLRSFADYYGDEEVLAERRYVTGLVRPQPTSQPEVAAFGKVFGSLATNASKRMVGRDVLESAKRVSGMRRDVDEDAQRVVLAALCAVGDKDVLSRLPTRDSPAPGSDVSRYTLSEEQRQVLWAVCVKKIDPQGKETRLSAHVNALASKPLDEVDARGLEMARNLLVGAVDPTSASMTHGEPFIAALLSSTWIALCQLYLAGYSAQYTPDVVAMEQEYVLTDAATQDASETAAAKCATAVEAEATLAPLRIVAGMASRRFASNDFRRSCRQLYVLRNPPPVVLRVLAAVFVLLDETKITDHLPPLEMLAAGTTSMGKPARPKVSLAAFFRQVDTDGSGSLDLKELKHALRAIGLGAAETEASMTTLDTDGDAGVTLFELEAGVKANPAIMRRIERALNAKGRLDNFRPLLDVARLFGQFDTDANGSLSSTELAAVLDSLRIRGDLLEEAMSGLDGDGDGQVSLEEWKANLSQRTTTLMTQKLNEQGLIEGFVATSAEAAAVDAERRAEQRSVRQSELFSVATGGAVVVPDPMGPLACLDAGERGALWDAIRLAVDMDNTSPGFFPARLSAVALAPALTPDRAAAARALVAGVTAAELSASSGLGDGLLNHVRCVAGMNPLKLVVAPSNTAADDAKACALVTKEYLSHGVKAAPKTAGEASRLLPIFEQLIVSTASVFFEADVMRGLLDARICRKEMSAATVRLLAALVVLAGSQEVAAMLEAEPALMECEEKGNKAKLWGAVCAAIEIEPARPSFLPKELETCAANVAAGVQLPADRLVLIEDLARGVKLSDNAKERSMAVRCAFTHVWCVLGLHSIRAFGQQTLAPELESKP</sequence>
<dbReference type="Pfam" id="PF13405">
    <property type="entry name" value="EF-hand_6"/>
    <property type="match status" value="1"/>
</dbReference>
<dbReference type="InterPro" id="IPR002048">
    <property type="entry name" value="EF_hand_dom"/>
</dbReference>
<dbReference type="PROSITE" id="PS50222">
    <property type="entry name" value="EF_HAND_2"/>
    <property type="match status" value="2"/>
</dbReference>
<dbReference type="SMART" id="SM00054">
    <property type="entry name" value="EFh"/>
    <property type="match status" value="4"/>
</dbReference>
<feature type="region of interest" description="Disordered" evidence="4">
    <location>
        <begin position="1"/>
        <end position="37"/>
    </location>
</feature>
<evidence type="ECO:0000256" key="4">
    <source>
        <dbReference type="SAM" id="MobiDB-lite"/>
    </source>
</evidence>
<dbReference type="InterPro" id="IPR011992">
    <property type="entry name" value="EF-hand-dom_pair"/>
</dbReference>
<evidence type="ECO:0000259" key="5">
    <source>
        <dbReference type="PROSITE" id="PS50222"/>
    </source>
</evidence>
<gene>
    <name evidence="6" type="ORF">MANT1106_LOCUS20010</name>
</gene>
<accession>A0A7S0XGJ5</accession>
<evidence type="ECO:0000256" key="2">
    <source>
        <dbReference type="ARBA" id="ARBA00022737"/>
    </source>
</evidence>